<dbReference type="GO" id="GO:0003713">
    <property type="term" value="F:transcription coactivator activity"/>
    <property type="evidence" value="ECO:0007669"/>
    <property type="project" value="InterPro"/>
</dbReference>
<evidence type="ECO:0000256" key="2">
    <source>
        <dbReference type="ARBA" id="ARBA00009001"/>
    </source>
</evidence>
<feature type="domain" description="Transcriptional coactivator p15 (PC4) C-terminal" evidence="7">
    <location>
        <begin position="53"/>
        <end position="103"/>
    </location>
</feature>
<dbReference type="EMBL" id="KD247303">
    <property type="protein sequence ID" value="EMS49072.1"/>
    <property type="molecule type" value="Genomic_DNA"/>
</dbReference>
<name>M7YNX4_TRIUA</name>
<comment type="subcellular location">
    <subcellularLocation>
        <location evidence="1">Nucleus</location>
    </subcellularLocation>
</comment>
<dbReference type="InterPro" id="IPR003173">
    <property type="entry name" value="PC4_C"/>
</dbReference>
<dbReference type="GO" id="GO:0003677">
    <property type="term" value="F:DNA binding"/>
    <property type="evidence" value="ECO:0007669"/>
    <property type="project" value="UniProtKB-KW"/>
</dbReference>
<gene>
    <name evidence="8" type="ORF">TRIUR3_09169</name>
</gene>
<evidence type="ECO:0000256" key="5">
    <source>
        <dbReference type="ARBA" id="ARBA00023163"/>
    </source>
</evidence>
<dbReference type="Pfam" id="PF02229">
    <property type="entry name" value="PC4"/>
    <property type="match status" value="1"/>
</dbReference>
<evidence type="ECO:0000256" key="4">
    <source>
        <dbReference type="ARBA" id="ARBA00023125"/>
    </source>
</evidence>
<dbReference type="InterPro" id="IPR045125">
    <property type="entry name" value="Sub1/Tcp4-like"/>
</dbReference>
<evidence type="ECO:0000256" key="6">
    <source>
        <dbReference type="ARBA" id="ARBA00023242"/>
    </source>
</evidence>
<comment type="similarity">
    <text evidence="2">Belongs to the transcriptional coactivator PC4 family.</text>
</comment>
<dbReference type="GO" id="GO:0005634">
    <property type="term" value="C:nucleus"/>
    <property type="evidence" value="ECO:0007669"/>
    <property type="project" value="UniProtKB-SubCell"/>
</dbReference>
<reference evidence="8" key="1">
    <citation type="journal article" date="2013" name="Nature">
        <title>Draft genome of the wheat A-genome progenitor Triticum urartu.</title>
        <authorList>
            <person name="Ling H.Q."/>
            <person name="Zhao S."/>
            <person name="Liu D."/>
            <person name="Wang J."/>
            <person name="Sun H."/>
            <person name="Zhang C."/>
            <person name="Fan H."/>
            <person name="Li D."/>
            <person name="Dong L."/>
            <person name="Tao Y."/>
            <person name="Gao C."/>
            <person name="Wu H."/>
            <person name="Li Y."/>
            <person name="Cui Y."/>
            <person name="Guo X."/>
            <person name="Zheng S."/>
            <person name="Wang B."/>
            <person name="Yu K."/>
            <person name="Liang Q."/>
            <person name="Yang W."/>
            <person name="Lou X."/>
            <person name="Chen J."/>
            <person name="Feng M."/>
            <person name="Jian J."/>
            <person name="Zhang X."/>
            <person name="Luo G."/>
            <person name="Jiang Y."/>
            <person name="Liu J."/>
            <person name="Wang Z."/>
            <person name="Sha Y."/>
            <person name="Zhang B."/>
            <person name="Wu H."/>
            <person name="Tang D."/>
            <person name="Shen Q."/>
            <person name="Xue P."/>
            <person name="Zou S."/>
            <person name="Wang X."/>
            <person name="Liu X."/>
            <person name="Wang F."/>
            <person name="Yang Y."/>
            <person name="An X."/>
            <person name="Dong Z."/>
            <person name="Zhang K."/>
            <person name="Zhang X."/>
            <person name="Luo M.C."/>
            <person name="Dvorak J."/>
            <person name="Tong Y."/>
            <person name="Wang J."/>
            <person name="Yang H."/>
            <person name="Li Z."/>
            <person name="Wang D."/>
            <person name="Zhang A."/>
            <person name="Wang J."/>
        </authorList>
    </citation>
    <scope>NUCLEOTIDE SEQUENCE</scope>
</reference>
<evidence type="ECO:0000313" key="8">
    <source>
        <dbReference type="EMBL" id="EMS49072.1"/>
    </source>
</evidence>
<evidence type="ECO:0000256" key="3">
    <source>
        <dbReference type="ARBA" id="ARBA00023015"/>
    </source>
</evidence>
<dbReference type="AlphaFoldDB" id="M7YNX4"/>
<dbReference type="SUPFAM" id="SSF54447">
    <property type="entry name" value="ssDNA-binding transcriptional regulator domain"/>
    <property type="match status" value="1"/>
</dbReference>
<dbReference type="Gene3D" id="2.30.31.10">
    <property type="entry name" value="Transcriptional Coactivator Pc4, Chain A"/>
    <property type="match status" value="1"/>
</dbReference>
<proteinExistence type="inferred from homology"/>
<evidence type="ECO:0000259" key="7">
    <source>
        <dbReference type="Pfam" id="PF02229"/>
    </source>
</evidence>
<evidence type="ECO:0000256" key="1">
    <source>
        <dbReference type="ARBA" id="ARBA00004123"/>
    </source>
</evidence>
<dbReference type="STRING" id="4572.M7YNX4"/>
<organism evidence="8">
    <name type="scientific">Triticum urartu</name>
    <name type="common">Red wild einkorn</name>
    <name type="synonym">Crithodium urartu</name>
    <dbReference type="NCBI Taxonomy" id="4572"/>
    <lineage>
        <taxon>Eukaryota</taxon>
        <taxon>Viridiplantae</taxon>
        <taxon>Streptophyta</taxon>
        <taxon>Embryophyta</taxon>
        <taxon>Tracheophyta</taxon>
        <taxon>Spermatophyta</taxon>
        <taxon>Magnoliopsida</taxon>
        <taxon>Liliopsida</taxon>
        <taxon>Poales</taxon>
        <taxon>Poaceae</taxon>
        <taxon>BOP clade</taxon>
        <taxon>Pooideae</taxon>
        <taxon>Triticodae</taxon>
        <taxon>Triticeae</taxon>
        <taxon>Triticinae</taxon>
        <taxon>Triticum</taxon>
    </lineage>
</organism>
<protein>
    <submittedName>
        <fullName evidence="8">RNA polymerase II transcriptional coactivator KIWI</fullName>
    </submittedName>
</protein>
<dbReference type="FunFam" id="2.30.31.10:FF:000005">
    <property type="entry name" value="Putative transcriptional co-activator"/>
    <property type="match status" value="1"/>
</dbReference>
<keyword evidence="5" id="KW-0804">Transcription</keyword>
<dbReference type="GO" id="GO:0060261">
    <property type="term" value="P:positive regulation of transcription initiation by RNA polymerase II"/>
    <property type="evidence" value="ECO:0007669"/>
    <property type="project" value="InterPro"/>
</dbReference>
<keyword evidence="6" id="KW-0539">Nucleus</keyword>
<dbReference type="eggNOG" id="KOG2712">
    <property type="taxonomic scope" value="Eukaryota"/>
</dbReference>
<dbReference type="PANTHER" id="PTHR13215">
    <property type="entry name" value="RNA POLYMERASE II TRANSCRIPTIONAL COACTIVATOR"/>
    <property type="match status" value="1"/>
</dbReference>
<sequence>MADGSRRRSRAADGLASGLAASRSMYDVSPHEVTKAIVDPQSLPLLIVHVIDEISKNKRVAVRSWNGKVMVDMREFYEKDGKSLPTRKGISLSMDQWKILRDNIEAIDEAIKENT</sequence>
<keyword evidence="3" id="KW-0805">Transcription regulation</keyword>
<keyword evidence="4" id="KW-0238">DNA-binding</keyword>
<dbReference type="InterPro" id="IPR009044">
    <property type="entry name" value="ssDNA-bd_transcriptional_reg"/>
</dbReference>
<accession>M7YNX4</accession>